<keyword evidence="7" id="KW-1185">Reference proteome</keyword>
<organism evidence="6 7">
    <name type="scientific">Hypericibacter adhaerens</name>
    <dbReference type="NCBI Taxonomy" id="2602016"/>
    <lineage>
        <taxon>Bacteria</taxon>
        <taxon>Pseudomonadati</taxon>
        <taxon>Pseudomonadota</taxon>
        <taxon>Alphaproteobacteria</taxon>
        <taxon>Rhodospirillales</taxon>
        <taxon>Dongiaceae</taxon>
        <taxon>Hypericibacter</taxon>
    </lineage>
</organism>
<sequence length="348" mass="37741">MSKVPYCLSAALAFLCMAAATVFPALAQDTVKARQITIAVENMGMSGEWFSEFVAGYQAEAKKIPGLKLVEAQANFEPGTEVSQLKALVAQKPDGILINHAPNASALAPIIKQATEQGIKMVTAELGEFDFPGVINVQQFNSDLATQGLDLMAKDLNDEGNIVVIWVGAMAPQQQRIQVLQGWLKQHPKIKVLTQYGNASGTTLSDTIAKTKAVLNQYPKIDAFWVTWDAFAQGVVQAEEQTGKHIPIYSVDVSNEDIEIMRKPNSPWRATAAADAVAYGATSLRALVLSIYGQEVPGTINVPGILITQDNLPKPGQPITEFFEEQLPAQKELSVTPFLKSLYEAKLD</sequence>
<dbReference type="RefSeq" id="WP_151119733.1">
    <property type="nucleotide sequence ID" value="NZ_CP042582.1"/>
</dbReference>
<evidence type="ECO:0000256" key="4">
    <source>
        <dbReference type="SAM" id="SignalP"/>
    </source>
</evidence>
<evidence type="ECO:0000256" key="1">
    <source>
        <dbReference type="ARBA" id="ARBA00004196"/>
    </source>
</evidence>
<comment type="similarity">
    <text evidence="2">Belongs to the bacterial solute-binding protein 2 family.</text>
</comment>
<comment type="subcellular location">
    <subcellularLocation>
        <location evidence="1">Cell envelope</location>
    </subcellularLocation>
</comment>
<dbReference type="EMBL" id="CP042582">
    <property type="protein sequence ID" value="QEX24455.1"/>
    <property type="molecule type" value="Genomic_DNA"/>
</dbReference>
<proteinExistence type="inferred from homology"/>
<dbReference type="KEGG" id="hadh:FRZ61_43960"/>
<evidence type="ECO:0000256" key="3">
    <source>
        <dbReference type="ARBA" id="ARBA00022729"/>
    </source>
</evidence>
<dbReference type="OrthoDB" id="7941261at2"/>
<dbReference type="InterPro" id="IPR025997">
    <property type="entry name" value="SBP_2_dom"/>
</dbReference>
<dbReference type="AlphaFoldDB" id="A0A5J6N699"/>
<dbReference type="PANTHER" id="PTHR46847:SF1">
    <property type="entry name" value="D-ALLOSE-BINDING PERIPLASMIC PROTEIN-RELATED"/>
    <property type="match status" value="1"/>
</dbReference>
<dbReference type="GO" id="GO:0030313">
    <property type="term" value="C:cell envelope"/>
    <property type="evidence" value="ECO:0007669"/>
    <property type="project" value="UniProtKB-SubCell"/>
</dbReference>
<dbReference type="SUPFAM" id="SSF53822">
    <property type="entry name" value="Periplasmic binding protein-like I"/>
    <property type="match status" value="1"/>
</dbReference>
<gene>
    <name evidence="6" type="ORF">FRZ61_43960</name>
</gene>
<dbReference type="Gene3D" id="3.40.50.2300">
    <property type="match status" value="2"/>
</dbReference>
<dbReference type="Proteomes" id="UP000325797">
    <property type="component" value="Chromosome"/>
</dbReference>
<keyword evidence="3 4" id="KW-0732">Signal</keyword>
<dbReference type="Pfam" id="PF13407">
    <property type="entry name" value="Peripla_BP_4"/>
    <property type="match status" value="1"/>
</dbReference>
<dbReference type="GO" id="GO:0030246">
    <property type="term" value="F:carbohydrate binding"/>
    <property type="evidence" value="ECO:0007669"/>
    <property type="project" value="UniProtKB-ARBA"/>
</dbReference>
<feature type="chain" id="PRO_5023909891" evidence="4">
    <location>
        <begin position="28"/>
        <end position="348"/>
    </location>
</feature>
<dbReference type="PANTHER" id="PTHR46847">
    <property type="entry name" value="D-ALLOSE-BINDING PERIPLASMIC PROTEIN-RELATED"/>
    <property type="match status" value="1"/>
</dbReference>
<feature type="signal peptide" evidence="4">
    <location>
        <begin position="1"/>
        <end position="27"/>
    </location>
</feature>
<accession>A0A5J6N699</accession>
<evidence type="ECO:0000313" key="7">
    <source>
        <dbReference type="Proteomes" id="UP000325797"/>
    </source>
</evidence>
<feature type="domain" description="Periplasmic binding protein" evidence="5">
    <location>
        <begin position="40"/>
        <end position="293"/>
    </location>
</feature>
<evidence type="ECO:0000259" key="5">
    <source>
        <dbReference type="Pfam" id="PF13407"/>
    </source>
</evidence>
<name>A0A5J6N699_9PROT</name>
<dbReference type="InterPro" id="IPR028082">
    <property type="entry name" value="Peripla_BP_I"/>
</dbReference>
<evidence type="ECO:0000313" key="6">
    <source>
        <dbReference type="EMBL" id="QEX24455.1"/>
    </source>
</evidence>
<evidence type="ECO:0000256" key="2">
    <source>
        <dbReference type="ARBA" id="ARBA00007639"/>
    </source>
</evidence>
<reference evidence="6 7" key="1">
    <citation type="submission" date="2019-08" db="EMBL/GenBank/DDBJ databases">
        <title>Hyperibacter terrae gen. nov., sp. nov. and Hyperibacter viscosus sp. nov., two new members in the family Rhodospirillaceae isolated from the rhizosphere of Hypericum perforatum.</title>
        <authorList>
            <person name="Noviana Z."/>
        </authorList>
    </citation>
    <scope>NUCLEOTIDE SEQUENCE [LARGE SCALE GENOMIC DNA]</scope>
    <source>
        <strain evidence="6 7">R5959</strain>
    </source>
</reference>
<protein>
    <submittedName>
        <fullName evidence="6">Sugar ABC transporter substrate-binding protein</fullName>
    </submittedName>
</protein>